<gene>
    <name evidence="2" type="ORF">F511_34238</name>
</gene>
<protein>
    <submittedName>
        <fullName evidence="2">Uncharacterized protein</fullName>
    </submittedName>
</protein>
<feature type="compositionally biased region" description="Polar residues" evidence="1">
    <location>
        <begin position="1"/>
        <end position="10"/>
    </location>
</feature>
<reference evidence="2 3" key="1">
    <citation type="journal article" date="2015" name="Proc. Natl. Acad. Sci. U.S.A.">
        <title>The resurrection genome of Boea hygrometrica: A blueprint for survival of dehydration.</title>
        <authorList>
            <person name="Xiao L."/>
            <person name="Yang G."/>
            <person name="Zhang L."/>
            <person name="Yang X."/>
            <person name="Zhao S."/>
            <person name="Ji Z."/>
            <person name="Zhou Q."/>
            <person name="Hu M."/>
            <person name="Wang Y."/>
            <person name="Chen M."/>
            <person name="Xu Y."/>
            <person name="Jin H."/>
            <person name="Xiao X."/>
            <person name="Hu G."/>
            <person name="Bao F."/>
            <person name="Hu Y."/>
            <person name="Wan P."/>
            <person name="Li L."/>
            <person name="Deng X."/>
            <person name="Kuang T."/>
            <person name="Xiang C."/>
            <person name="Zhu J.K."/>
            <person name="Oliver M.J."/>
            <person name="He Y."/>
        </authorList>
    </citation>
    <scope>NUCLEOTIDE SEQUENCE [LARGE SCALE GENOMIC DNA]</scope>
    <source>
        <strain evidence="3">cv. XS01</strain>
    </source>
</reference>
<organism evidence="2 3">
    <name type="scientific">Dorcoceras hygrometricum</name>
    <dbReference type="NCBI Taxonomy" id="472368"/>
    <lineage>
        <taxon>Eukaryota</taxon>
        <taxon>Viridiplantae</taxon>
        <taxon>Streptophyta</taxon>
        <taxon>Embryophyta</taxon>
        <taxon>Tracheophyta</taxon>
        <taxon>Spermatophyta</taxon>
        <taxon>Magnoliopsida</taxon>
        <taxon>eudicotyledons</taxon>
        <taxon>Gunneridae</taxon>
        <taxon>Pentapetalae</taxon>
        <taxon>asterids</taxon>
        <taxon>lamiids</taxon>
        <taxon>Lamiales</taxon>
        <taxon>Gesneriaceae</taxon>
        <taxon>Didymocarpoideae</taxon>
        <taxon>Trichosporeae</taxon>
        <taxon>Loxocarpinae</taxon>
        <taxon>Dorcoceras</taxon>
    </lineage>
</organism>
<dbReference type="AlphaFoldDB" id="A0A2Z7CQ55"/>
<feature type="region of interest" description="Disordered" evidence="1">
    <location>
        <begin position="1"/>
        <end position="21"/>
    </location>
</feature>
<dbReference type="Proteomes" id="UP000250235">
    <property type="component" value="Unassembled WGS sequence"/>
</dbReference>
<name>A0A2Z7CQ55_9LAMI</name>
<proteinExistence type="predicted"/>
<accession>A0A2Z7CQ55</accession>
<keyword evidence="3" id="KW-1185">Reference proteome</keyword>
<sequence>MSTINTSSLSDHLPPAPTADYLQSMKTSEPKAQQLTAESFSSVHSRITVLCSTADSADVKVADPPVVSTADPDFLLLHLLLVLSSTTDQTSHLRMRPFPPKRGFDLAGGAPVGG</sequence>
<evidence type="ECO:0000256" key="1">
    <source>
        <dbReference type="SAM" id="MobiDB-lite"/>
    </source>
</evidence>
<evidence type="ECO:0000313" key="3">
    <source>
        <dbReference type="Proteomes" id="UP000250235"/>
    </source>
</evidence>
<dbReference type="EMBL" id="KQ995383">
    <property type="protein sequence ID" value="KZV46764.1"/>
    <property type="molecule type" value="Genomic_DNA"/>
</dbReference>
<feature type="region of interest" description="Disordered" evidence="1">
    <location>
        <begin position="87"/>
        <end position="114"/>
    </location>
</feature>
<evidence type="ECO:0000313" key="2">
    <source>
        <dbReference type="EMBL" id="KZV46764.1"/>
    </source>
</evidence>